<dbReference type="CDD" id="cd07813">
    <property type="entry name" value="COQ10p_like"/>
    <property type="match status" value="1"/>
</dbReference>
<dbReference type="PANTHER" id="PTHR12901">
    <property type="entry name" value="SPERM PROTEIN HOMOLOG"/>
    <property type="match status" value="1"/>
</dbReference>
<dbReference type="Pfam" id="PF03364">
    <property type="entry name" value="Polyketide_cyc"/>
    <property type="match status" value="1"/>
</dbReference>
<gene>
    <name evidence="3" type="ORF">MZV50_13545</name>
</gene>
<dbReference type="SUPFAM" id="SSF55961">
    <property type="entry name" value="Bet v1-like"/>
    <property type="match status" value="1"/>
</dbReference>
<dbReference type="Gene3D" id="3.30.530.20">
    <property type="match status" value="1"/>
</dbReference>
<sequence length="158" mass="17762">MHRHTVTRVLPYAPEQLFDLVGDVEAYPKFVPWITGMRTWNAREDGAVSTVDAEAQVGFSFLREKFATRVRRDREALSIDVSLLYGPFKRLINGWRFVPEIGNGDGATRIEFVIDFAFKAALLDAMLAANIDKAANKLIACFEDRARQVYGVKPAPSL</sequence>
<dbReference type="InterPro" id="IPR023393">
    <property type="entry name" value="START-like_dom_sf"/>
</dbReference>
<accession>A0ABY4ZM64</accession>
<name>A0ABY4ZM64_9CAUL</name>
<reference evidence="3 4" key="1">
    <citation type="submission" date="2022-04" db="EMBL/GenBank/DDBJ databases">
        <title>Genome sequence of soybean root-associated Caulobacter segnis RL271.</title>
        <authorList>
            <person name="Longley R."/>
            <person name="Bonito G."/>
            <person name="Trigodet F."/>
            <person name="Crosson S."/>
            <person name="Fiebig A."/>
        </authorList>
    </citation>
    <scope>NUCLEOTIDE SEQUENCE [LARGE SCALE GENOMIC DNA]</scope>
    <source>
        <strain evidence="3 4">RL271</strain>
    </source>
</reference>
<dbReference type="InterPro" id="IPR005031">
    <property type="entry name" value="COQ10_START"/>
</dbReference>
<comment type="similarity">
    <text evidence="1">Belongs to the ribosome association toxin RatA family.</text>
</comment>
<dbReference type="Proteomes" id="UP001057520">
    <property type="component" value="Chromosome"/>
</dbReference>
<keyword evidence="4" id="KW-1185">Reference proteome</keyword>
<dbReference type="PANTHER" id="PTHR12901:SF10">
    <property type="entry name" value="COENZYME Q-BINDING PROTEIN COQ10, MITOCHONDRIAL"/>
    <property type="match status" value="1"/>
</dbReference>
<dbReference type="EMBL" id="CP096040">
    <property type="protein sequence ID" value="USQ93658.1"/>
    <property type="molecule type" value="Genomic_DNA"/>
</dbReference>
<evidence type="ECO:0000259" key="2">
    <source>
        <dbReference type="Pfam" id="PF03364"/>
    </source>
</evidence>
<protein>
    <submittedName>
        <fullName evidence="3">SRPBCC family protein</fullName>
    </submittedName>
</protein>
<feature type="domain" description="Coenzyme Q-binding protein COQ10 START" evidence="2">
    <location>
        <begin position="10"/>
        <end position="143"/>
    </location>
</feature>
<organism evidence="3 4">
    <name type="scientific">Caulobacter segnis</name>
    <dbReference type="NCBI Taxonomy" id="88688"/>
    <lineage>
        <taxon>Bacteria</taxon>
        <taxon>Pseudomonadati</taxon>
        <taxon>Pseudomonadota</taxon>
        <taxon>Alphaproteobacteria</taxon>
        <taxon>Caulobacterales</taxon>
        <taxon>Caulobacteraceae</taxon>
        <taxon>Caulobacter</taxon>
    </lineage>
</organism>
<proteinExistence type="inferred from homology"/>
<evidence type="ECO:0000256" key="1">
    <source>
        <dbReference type="ARBA" id="ARBA00008918"/>
    </source>
</evidence>
<evidence type="ECO:0000313" key="3">
    <source>
        <dbReference type="EMBL" id="USQ93658.1"/>
    </source>
</evidence>
<evidence type="ECO:0000313" key="4">
    <source>
        <dbReference type="Proteomes" id="UP001057520"/>
    </source>
</evidence>
<dbReference type="InterPro" id="IPR044996">
    <property type="entry name" value="COQ10-like"/>
</dbReference>